<keyword evidence="4" id="KW-1185">Reference proteome</keyword>
<dbReference type="PATRIC" id="fig|1806891.3.peg.57"/>
<evidence type="ECO:0000256" key="1">
    <source>
        <dbReference type="SAM" id="MobiDB-lite"/>
    </source>
</evidence>
<feature type="compositionally biased region" description="Basic and acidic residues" evidence="1">
    <location>
        <begin position="374"/>
        <end position="384"/>
    </location>
</feature>
<proteinExistence type="predicted"/>
<feature type="compositionally biased region" description="Acidic residues" evidence="1">
    <location>
        <begin position="359"/>
        <end position="368"/>
    </location>
</feature>
<feature type="transmembrane region" description="Helical" evidence="2">
    <location>
        <begin position="153"/>
        <end position="175"/>
    </location>
</feature>
<feature type="compositionally biased region" description="Basic and acidic residues" evidence="1">
    <location>
        <begin position="204"/>
        <end position="214"/>
    </location>
</feature>
<feature type="transmembrane region" description="Helical" evidence="2">
    <location>
        <begin position="113"/>
        <end position="141"/>
    </location>
</feature>
<protein>
    <submittedName>
        <fullName evidence="3">Inclusion membrane protein A</fullName>
    </submittedName>
</protein>
<organism evidence="3 4">
    <name type="scientific">Candidatus Chlamydia sanziniae</name>
    <dbReference type="NCBI Taxonomy" id="1806891"/>
    <lineage>
        <taxon>Bacteria</taxon>
        <taxon>Pseudomonadati</taxon>
        <taxon>Chlamydiota</taxon>
        <taxon>Chlamydiia</taxon>
        <taxon>Chlamydiales</taxon>
        <taxon>Chlamydiaceae</taxon>
        <taxon>Chlamydia/Chlamydophila group</taxon>
        <taxon>Chlamydia</taxon>
    </lineage>
</organism>
<feature type="transmembrane region" description="Helical" evidence="2">
    <location>
        <begin position="55"/>
        <end position="75"/>
    </location>
</feature>
<reference evidence="3 4" key="1">
    <citation type="submission" date="2016-03" db="EMBL/GenBank/DDBJ databases">
        <title>Culture-independent genomics supports pathogen discovery for uncultivable bacteria within the genus Chlamydia.</title>
        <authorList>
            <person name="Taylor-Brown A."/>
            <person name="Bachmann N.L."/>
            <person name="Borel N."/>
            <person name="Polkinghorne A."/>
        </authorList>
    </citation>
    <scope>NUCLEOTIDE SEQUENCE [LARGE SCALE GENOMIC DNA]</scope>
    <source>
        <strain evidence="3 4">2742-308</strain>
    </source>
</reference>
<feature type="region of interest" description="Disordered" evidence="1">
    <location>
        <begin position="1"/>
        <end position="24"/>
    </location>
</feature>
<dbReference type="Pfam" id="PF17461">
    <property type="entry name" value="DUF5423"/>
    <property type="match status" value="1"/>
</dbReference>
<dbReference type="RefSeq" id="WP_066481237.1">
    <property type="nucleotide sequence ID" value="NZ_CP014639.1"/>
</dbReference>
<keyword evidence="2" id="KW-0472">Membrane</keyword>
<keyword evidence="2" id="KW-1133">Transmembrane helix</keyword>
<feature type="region of interest" description="Disordered" evidence="1">
    <location>
        <begin position="198"/>
        <end position="407"/>
    </location>
</feature>
<feature type="compositionally biased region" description="Low complexity" evidence="1">
    <location>
        <begin position="339"/>
        <end position="348"/>
    </location>
</feature>
<dbReference type="Proteomes" id="UP000078162">
    <property type="component" value="Chromosome"/>
</dbReference>
<dbReference type="InterPro" id="IPR035355">
    <property type="entry name" value="DUF5423"/>
</dbReference>
<feature type="compositionally biased region" description="Basic and acidic residues" evidence="1">
    <location>
        <begin position="397"/>
        <end position="407"/>
    </location>
</feature>
<name>A0A1A9HTR7_9CHLA</name>
<feature type="transmembrane region" description="Helical" evidence="2">
    <location>
        <begin position="81"/>
        <end position="101"/>
    </location>
</feature>
<dbReference type="AlphaFoldDB" id="A0A1A9HTR7"/>
<dbReference type="KEGG" id="csaz:Cs308_0059"/>
<gene>
    <name evidence="3" type="ORF">Cs308_0059</name>
</gene>
<accession>A0A1A9HTR7</accession>
<dbReference type="STRING" id="1806891.Cs308_0059"/>
<keyword evidence="2" id="KW-0812">Transmembrane</keyword>
<sequence>MSQYPINPLYSPQRAASVPSEQPKTEGITQHLKTSSASRWNSFLTAPDRYPKLKYVYDICLIAIAIISIISILIATQGNGLLLYALIPGFIMGALGVTLLVSDIASTPKAKKIADIITALLLPIIVLGIAAVLIASAYFSAGGTALVFANPQFIMGFLTIGLFFLTLNKITLNYFRMEMLRKIQKKMESSAEPILATPKLKDKKKIDEEKKKDYASTAHRQQQNRIARRHARKKNVKHQTQALIHHGPKTDRDNAVIIQPPSSDSDTDTTETKIIRSGDSPQTNRHNFSSRRHSDPSSSSNFYPLDSSPSTHPGNFPTTTPFLSQPFERTGFQKRIRVTPSSRTSSSTKDSHQQKQQQEDNDTSEDDTNPFSEKNPKKEQEKKRNPSPKPYNPKLNPFHEDIKSDED</sequence>
<evidence type="ECO:0000256" key="2">
    <source>
        <dbReference type="SAM" id="Phobius"/>
    </source>
</evidence>
<feature type="compositionally biased region" description="Polar residues" evidence="1">
    <location>
        <begin position="307"/>
        <end position="323"/>
    </location>
</feature>
<evidence type="ECO:0000313" key="4">
    <source>
        <dbReference type="Proteomes" id="UP000078162"/>
    </source>
</evidence>
<dbReference type="OrthoDB" id="18792at2"/>
<dbReference type="EMBL" id="CP014639">
    <property type="protein sequence ID" value="ANH78235.1"/>
    <property type="molecule type" value="Genomic_DNA"/>
</dbReference>
<feature type="compositionally biased region" description="Basic residues" evidence="1">
    <location>
        <begin position="226"/>
        <end position="237"/>
    </location>
</feature>
<evidence type="ECO:0000313" key="3">
    <source>
        <dbReference type="EMBL" id="ANH78235.1"/>
    </source>
</evidence>